<dbReference type="NCBIfam" id="TIGR02937">
    <property type="entry name" value="sigma70-ECF"/>
    <property type="match status" value="1"/>
</dbReference>
<dbReference type="InterPro" id="IPR039425">
    <property type="entry name" value="RNA_pol_sigma-70-like"/>
</dbReference>
<feature type="domain" description="RNA polymerase sigma factor 70 region 4 type 2" evidence="8">
    <location>
        <begin position="146"/>
        <end position="198"/>
    </location>
</feature>
<dbReference type="AlphaFoldDB" id="A0A0F9HXB3"/>
<dbReference type="NCBIfam" id="TIGR02943">
    <property type="entry name" value="Sig70_famx1"/>
    <property type="match status" value="1"/>
</dbReference>
<dbReference type="InterPro" id="IPR036388">
    <property type="entry name" value="WH-like_DNA-bd_sf"/>
</dbReference>
<dbReference type="InterPro" id="IPR013249">
    <property type="entry name" value="RNA_pol_sigma70_r4_t2"/>
</dbReference>
<dbReference type="PROSITE" id="PS01063">
    <property type="entry name" value="SIGMA70_ECF"/>
    <property type="match status" value="1"/>
</dbReference>
<reference evidence="9" key="1">
    <citation type="journal article" date="2015" name="Nature">
        <title>Complex archaea that bridge the gap between prokaryotes and eukaryotes.</title>
        <authorList>
            <person name="Spang A."/>
            <person name="Saw J.H."/>
            <person name="Jorgensen S.L."/>
            <person name="Zaremba-Niedzwiedzka K."/>
            <person name="Martijn J."/>
            <person name="Lind A.E."/>
            <person name="van Eijk R."/>
            <person name="Schleper C."/>
            <person name="Guy L."/>
            <person name="Ettema T.J."/>
        </authorList>
    </citation>
    <scope>NUCLEOTIDE SEQUENCE</scope>
</reference>
<evidence type="ECO:0000259" key="8">
    <source>
        <dbReference type="Pfam" id="PF08281"/>
    </source>
</evidence>
<dbReference type="InterPro" id="IPR014289">
    <property type="entry name" value="RNA_pol_sigma-24-rel"/>
</dbReference>
<organism evidence="9">
    <name type="scientific">marine sediment metagenome</name>
    <dbReference type="NCBI Taxonomy" id="412755"/>
    <lineage>
        <taxon>unclassified sequences</taxon>
        <taxon>metagenomes</taxon>
        <taxon>ecological metagenomes</taxon>
    </lineage>
</organism>
<keyword evidence="5" id="KW-0804">Transcription</keyword>
<dbReference type="GO" id="GO:0016987">
    <property type="term" value="F:sigma factor activity"/>
    <property type="evidence" value="ECO:0007669"/>
    <property type="project" value="UniProtKB-KW"/>
</dbReference>
<dbReference type="Gene3D" id="1.10.10.10">
    <property type="entry name" value="Winged helix-like DNA-binding domain superfamily/Winged helix DNA-binding domain"/>
    <property type="match status" value="1"/>
</dbReference>
<evidence type="ECO:0000256" key="2">
    <source>
        <dbReference type="ARBA" id="ARBA00023015"/>
    </source>
</evidence>
<protein>
    <recommendedName>
        <fullName evidence="10">RNA polymerase sigma factor</fullName>
    </recommendedName>
</protein>
<dbReference type="PANTHER" id="PTHR43133">
    <property type="entry name" value="RNA POLYMERASE ECF-TYPE SIGMA FACTO"/>
    <property type="match status" value="1"/>
</dbReference>
<dbReference type="PANTHER" id="PTHR43133:SF8">
    <property type="entry name" value="RNA POLYMERASE SIGMA FACTOR HI_1459-RELATED"/>
    <property type="match status" value="1"/>
</dbReference>
<dbReference type="InterPro" id="IPR007627">
    <property type="entry name" value="RNA_pol_sigma70_r2"/>
</dbReference>
<dbReference type="Gene3D" id="1.10.1740.10">
    <property type="match status" value="1"/>
</dbReference>
<evidence type="ECO:0000256" key="6">
    <source>
        <dbReference type="SAM" id="MobiDB-lite"/>
    </source>
</evidence>
<feature type="domain" description="RNA polymerase sigma-70 region 2" evidence="7">
    <location>
        <begin position="35"/>
        <end position="101"/>
    </location>
</feature>
<dbReference type="GO" id="GO:0003677">
    <property type="term" value="F:DNA binding"/>
    <property type="evidence" value="ECO:0007669"/>
    <property type="project" value="UniProtKB-KW"/>
</dbReference>
<evidence type="ECO:0000256" key="3">
    <source>
        <dbReference type="ARBA" id="ARBA00023082"/>
    </source>
</evidence>
<evidence type="ECO:0000256" key="5">
    <source>
        <dbReference type="ARBA" id="ARBA00023163"/>
    </source>
</evidence>
<evidence type="ECO:0000259" key="7">
    <source>
        <dbReference type="Pfam" id="PF04542"/>
    </source>
</evidence>
<keyword evidence="2" id="KW-0805">Transcription regulation</keyword>
<dbReference type="InterPro" id="IPR013324">
    <property type="entry name" value="RNA_pol_sigma_r3/r4-like"/>
</dbReference>
<accession>A0A0F9HXB3</accession>
<gene>
    <name evidence="9" type="ORF">LCGC14_1649350</name>
</gene>
<comment type="similarity">
    <text evidence="1">Belongs to the sigma-70 factor family. ECF subfamily.</text>
</comment>
<dbReference type="Pfam" id="PF04542">
    <property type="entry name" value="Sigma70_r2"/>
    <property type="match status" value="1"/>
</dbReference>
<dbReference type="InterPro" id="IPR000838">
    <property type="entry name" value="RNA_pol_sigma70_ECF_CS"/>
</dbReference>
<sequence>MSKHNSDRAGSKDTSQVHLDERSSNRDLRDPEAWVDTHADALFRYALLKVRDSEAAEDLVQETFLAAIQSRESFRGASALRTWLIGILRHKILDRMRQSARQPTMNEDAYDSLVDGQFDRKGRWITRPGRWQMDPARLLENREFWQIFQSCLEDLPGRLGDAFSLRVMNEIKSEEVCKFLEISSTNLWVMLHRARARLRACIEANWFESKRKDSP</sequence>
<evidence type="ECO:0000313" key="9">
    <source>
        <dbReference type="EMBL" id="KKM20061.1"/>
    </source>
</evidence>
<feature type="compositionally biased region" description="Basic and acidic residues" evidence="6">
    <location>
        <begin position="1"/>
        <end position="11"/>
    </location>
</feature>
<dbReference type="SUPFAM" id="SSF88946">
    <property type="entry name" value="Sigma2 domain of RNA polymerase sigma factors"/>
    <property type="match status" value="1"/>
</dbReference>
<proteinExistence type="inferred from homology"/>
<dbReference type="GO" id="GO:0006352">
    <property type="term" value="P:DNA-templated transcription initiation"/>
    <property type="evidence" value="ECO:0007669"/>
    <property type="project" value="InterPro"/>
</dbReference>
<feature type="compositionally biased region" description="Basic and acidic residues" evidence="6">
    <location>
        <begin position="18"/>
        <end position="29"/>
    </location>
</feature>
<feature type="region of interest" description="Disordered" evidence="6">
    <location>
        <begin position="1"/>
        <end position="29"/>
    </location>
</feature>
<dbReference type="EMBL" id="LAZR01013848">
    <property type="protein sequence ID" value="KKM20061.1"/>
    <property type="molecule type" value="Genomic_DNA"/>
</dbReference>
<evidence type="ECO:0000256" key="1">
    <source>
        <dbReference type="ARBA" id="ARBA00010641"/>
    </source>
</evidence>
<comment type="caution">
    <text evidence="9">The sequence shown here is derived from an EMBL/GenBank/DDBJ whole genome shotgun (WGS) entry which is preliminary data.</text>
</comment>
<name>A0A0F9HXB3_9ZZZZ</name>
<evidence type="ECO:0008006" key="10">
    <source>
        <dbReference type="Google" id="ProtNLM"/>
    </source>
</evidence>
<dbReference type="InterPro" id="IPR013325">
    <property type="entry name" value="RNA_pol_sigma_r2"/>
</dbReference>
<dbReference type="Pfam" id="PF08281">
    <property type="entry name" value="Sigma70_r4_2"/>
    <property type="match status" value="1"/>
</dbReference>
<dbReference type="SUPFAM" id="SSF88659">
    <property type="entry name" value="Sigma3 and sigma4 domains of RNA polymerase sigma factors"/>
    <property type="match status" value="1"/>
</dbReference>
<dbReference type="InterPro" id="IPR014284">
    <property type="entry name" value="RNA_pol_sigma-70_dom"/>
</dbReference>
<evidence type="ECO:0000256" key="4">
    <source>
        <dbReference type="ARBA" id="ARBA00023125"/>
    </source>
</evidence>
<keyword evidence="4" id="KW-0238">DNA-binding</keyword>
<keyword evidence="3" id="KW-0731">Sigma factor</keyword>